<dbReference type="PANTHER" id="PTHR47396">
    <property type="entry name" value="TYPE I RESTRICTION ENZYME ECOKI R PROTEIN"/>
    <property type="match status" value="1"/>
</dbReference>
<evidence type="ECO:0000313" key="3">
    <source>
        <dbReference type="EMBL" id="MFE9172005.1"/>
    </source>
</evidence>
<dbReference type="SMART" id="SM00487">
    <property type="entry name" value="DEXDc"/>
    <property type="match status" value="1"/>
</dbReference>
<evidence type="ECO:0000256" key="1">
    <source>
        <dbReference type="SAM" id="MobiDB-lite"/>
    </source>
</evidence>
<keyword evidence="3" id="KW-0347">Helicase</keyword>
<dbReference type="CDD" id="cd18032">
    <property type="entry name" value="DEXHc_RE_I_III_res"/>
    <property type="match status" value="1"/>
</dbReference>
<dbReference type="RefSeq" id="WP_388349295.1">
    <property type="nucleotide sequence ID" value="NZ_JBIAFJ010000019.1"/>
</dbReference>
<dbReference type="SUPFAM" id="SSF52540">
    <property type="entry name" value="P-loop containing nucleoside triphosphate hydrolases"/>
    <property type="match status" value="2"/>
</dbReference>
<keyword evidence="3" id="KW-0067">ATP-binding</keyword>
<organism evidence="3 4">
    <name type="scientific">Streptomyces kebangsaanensis</name>
    <dbReference type="NCBI Taxonomy" id="864058"/>
    <lineage>
        <taxon>Bacteria</taxon>
        <taxon>Bacillati</taxon>
        <taxon>Actinomycetota</taxon>
        <taxon>Actinomycetes</taxon>
        <taxon>Kitasatosporales</taxon>
        <taxon>Streptomycetaceae</taxon>
        <taxon>Streptomyces</taxon>
    </lineage>
</organism>
<dbReference type="InterPro" id="IPR027417">
    <property type="entry name" value="P-loop_NTPase"/>
</dbReference>
<sequence length="989" mass="110712">MSAADMQADDRVEKALREAGWRVCTPDEQDLTPNPVAVRTEHPDNPSLGVYLLYVERDLSGLVVAGANTADPYDLMTEANRLAAPLAEQHDKRAWQGRPLPFRYGTNGHRWRFRNALDAEQLNGSPAAGAPAGGARSRYVFAPARPATVARWKREALRDPEAPTLRARLRRLPDVLLDPKRQLYDAQRRSIEGLERSFAADHPRALIQMATGAGKTYTVVQASHRLLKHAGAHRVLFLVDRNNLGKQAFLEYRDFIPADSKKPLHEEFPLKHLSGGQSGLADSDKIVITTIQRLWCKLSGQTPPDPGGEDEEKYEAGGAAGLGDGPPELRYSAELPPDYFDFVVIDECHRSIYGRWRPVLEYFDAHIVGLTATPIGPTFAFFNDNLVSQYTFEEAVADEVNVDYDVYRISTRITREGSTIPAVKEEVAPDGTIQQVNMVLAHVDRMTRAEHWRQQEEDDEYTPSELNARVESTSQIRTIIETFRDKLFTEIFPPDVDGDTGEVLHERTRVPKTLIFAATNKHADSIVAEVLRAWDEGDAFCVKINSETPRPDKAISDFRNKPETRIAVTVDMIATGTDIPALECLVFMRDVRTWSYFEQMKGRGARTIKPEDLKKVTEDALCKDRFVIVDTVGVTEHAMVDARPLVRDGQSETRSLERLLKACEEGQPLSVDDAATLAGRLSRLGQRLDDEQLARIEGSAGGRKLTELVTDLVLATDPDRLAGERVRAVVANDTEDPSVGGTEGESADGGSDAVLADALRPFIEREALRDALLEAARARRWIKIDHISQDGGVTAEGVTDVMRAERTIQDWRAYMEEQREQFTALRIAFEERRSLSEVQERIDEVLSLVGPPQQRWTRQKLWKAYVDFGIARQGRRRNAGLPELLSVIRFELGLDGKQFRPYRDTVGLRFQKWLARQETAGVTYTEEQQAWLRHIVNVVATSASVSVEALDQHAVCRDAGGWSGFREAFEGGSRPPDELIDELDRELGA</sequence>
<dbReference type="Proteomes" id="UP001601197">
    <property type="component" value="Unassembled WGS sequence"/>
</dbReference>
<evidence type="ECO:0000259" key="2">
    <source>
        <dbReference type="PROSITE" id="PS51192"/>
    </source>
</evidence>
<proteinExistence type="predicted"/>
<protein>
    <submittedName>
        <fullName evidence="3">DEAD/DEAH box helicase family protein</fullName>
    </submittedName>
</protein>
<keyword evidence="4" id="KW-1185">Reference proteome</keyword>
<dbReference type="Pfam" id="PF04851">
    <property type="entry name" value="ResIII"/>
    <property type="match status" value="1"/>
</dbReference>
<evidence type="ECO:0000313" key="4">
    <source>
        <dbReference type="Proteomes" id="UP001601197"/>
    </source>
</evidence>
<dbReference type="PANTHER" id="PTHR47396:SF1">
    <property type="entry name" value="ATP-DEPENDENT HELICASE IRC3-RELATED"/>
    <property type="match status" value="1"/>
</dbReference>
<dbReference type="Gene3D" id="3.40.50.300">
    <property type="entry name" value="P-loop containing nucleotide triphosphate hydrolases"/>
    <property type="match status" value="2"/>
</dbReference>
<dbReference type="Pfam" id="PF00271">
    <property type="entry name" value="Helicase_C"/>
    <property type="match status" value="1"/>
</dbReference>
<dbReference type="GO" id="GO:0004386">
    <property type="term" value="F:helicase activity"/>
    <property type="evidence" value="ECO:0007669"/>
    <property type="project" value="UniProtKB-KW"/>
</dbReference>
<dbReference type="InterPro" id="IPR013670">
    <property type="entry name" value="EcoEI_R_C_dom"/>
</dbReference>
<comment type="caution">
    <text evidence="3">The sequence shown here is derived from an EMBL/GenBank/DDBJ whole genome shotgun (WGS) entry which is preliminary data.</text>
</comment>
<accession>A0ABW6KYK8</accession>
<dbReference type="InterPro" id="IPR050742">
    <property type="entry name" value="Helicase_Restrict-Modif_Enz"/>
</dbReference>
<feature type="region of interest" description="Disordered" evidence="1">
    <location>
        <begin position="731"/>
        <end position="751"/>
    </location>
</feature>
<reference evidence="3 4" key="1">
    <citation type="submission" date="2024-10" db="EMBL/GenBank/DDBJ databases">
        <title>The Natural Products Discovery Center: Release of the First 8490 Sequenced Strains for Exploring Actinobacteria Biosynthetic Diversity.</title>
        <authorList>
            <person name="Kalkreuter E."/>
            <person name="Kautsar S.A."/>
            <person name="Yang D."/>
            <person name="Bader C.D."/>
            <person name="Teijaro C.N."/>
            <person name="Fluegel L."/>
            <person name="Davis C.M."/>
            <person name="Simpson J.R."/>
            <person name="Lauterbach L."/>
            <person name="Steele A.D."/>
            <person name="Gui C."/>
            <person name="Meng S."/>
            <person name="Li G."/>
            <person name="Viehrig K."/>
            <person name="Ye F."/>
            <person name="Su P."/>
            <person name="Kiefer A.F."/>
            <person name="Nichols A."/>
            <person name="Cepeda A.J."/>
            <person name="Yan W."/>
            <person name="Fan B."/>
            <person name="Jiang Y."/>
            <person name="Adhikari A."/>
            <person name="Zheng C.-J."/>
            <person name="Schuster L."/>
            <person name="Cowan T.M."/>
            <person name="Smanski M.J."/>
            <person name="Chevrette M.G."/>
            <person name="De Carvalho L.P.S."/>
            <person name="Shen B."/>
        </authorList>
    </citation>
    <scope>NUCLEOTIDE SEQUENCE [LARGE SCALE GENOMIC DNA]</scope>
    <source>
        <strain evidence="3 4">NPDC007147</strain>
    </source>
</reference>
<keyword evidence="3" id="KW-0547">Nucleotide-binding</keyword>
<dbReference type="Pfam" id="PF08463">
    <property type="entry name" value="EcoEI_R_C"/>
    <property type="match status" value="1"/>
</dbReference>
<dbReference type="EMBL" id="JBIAFJ010000019">
    <property type="protein sequence ID" value="MFE9172005.1"/>
    <property type="molecule type" value="Genomic_DNA"/>
</dbReference>
<keyword evidence="3" id="KW-0378">Hydrolase</keyword>
<name>A0ABW6KYK8_9ACTN</name>
<gene>
    <name evidence="3" type="ORF">ACFYNZ_21360</name>
</gene>
<feature type="region of interest" description="Disordered" evidence="1">
    <location>
        <begin position="299"/>
        <end position="327"/>
    </location>
</feature>
<dbReference type="InterPro" id="IPR014001">
    <property type="entry name" value="Helicase_ATP-bd"/>
</dbReference>
<dbReference type="PROSITE" id="PS51192">
    <property type="entry name" value="HELICASE_ATP_BIND_1"/>
    <property type="match status" value="1"/>
</dbReference>
<dbReference type="InterPro" id="IPR006935">
    <property type="entry name" value="Helicase/UvrB_N"/>
</dbReference>
<feature type="domain" description="Helicase ATP-binding" evidence="2">
    <location>
        <begin position="196"/>
        <end position="392"/>
    </location>
</feature>
<dbReference type="InterPro" id="IPR001650">
    <property type="entry name" value="Helicase_C-like"/>
</dbReference>